<organism evidence="4 5">
    <name type="scientific">Gloeophyllum trabeum (strain ATCC 11539 / FP-39264 / Madison 617)</name>
    <name type="common">Brown rot fungus</name>
    <dbReference type="NCBI Taxonomy" id="670483"/>
    <lineage>
        <taxon>Eukaryota</taxon>
        <taxon>Fungi</taxon>
        <taxon>Dikarya</taxon>
        <taxon>Basidiomycota</taxon>
        <taxon>Agaricomycotina</taxon>
        <taxon>Agaricomycetes</taxon>
        <taxon>Gloeophyllales</taxon>
        <taxon>Gloeophyllaceae</taxon>
        <taxon>Gloeophyllum</taxon>
    </lineage>
</organism>
<name>S7QLY5_GLOTA</name>
<evidence type="ECO:0000313" key="4">
    <source>
        <dbReference type="EMBL" id="EPQ60452.1"/>
    </source>
</evidence>
<dbReference type="GO" id="GO:0005737">
    <property type="term" value="C:cytoplasm"/>
    <property type="evidence" value="ECO:0007669"/>
    <property type="project" value="UniProtKB-SubCell"/>
</dbReference>
<dbReference type="KEGG" id="gtr:GLOTRDRAFT_102224"/>
<proteinExistence type="predicted"/>
<feature type="domain" description="UNC-45/Cro1/She4 central" evidence="3">
    <location>
        <begin position="5"/>
        <end position="109"/>
    </location>
</feature>
<dbReference type="InterPro" id="IPR024660">
    <property type="entry name" value="UCS_central_dom"/>
</dbReference>
<dbReference type="SUPFAM" id="SSF48371">
    <property type="entry name" value="ARM repeat"/>
    <property type="match status" value="1"/>
</dbReference>
<evidence type="ECO:0000313" key="5">
    <source>
        <dbReference type="Proteomes" id="UP000030669"/>
    </source>
</evidence>
<dbReference type="OrthoDB" id="199930at2759"/>
<sequence length="601" mass="64971">MIVDGLAETKQDDLLASLTLLTALFQVDAESASVIFRQENVITGLMDAIDLCPSDTVALELAHTLSQACGQKTCREALSDEAIQWLRSRASQTRFPALRAAAAVALVKLSRGALSDTESSQISESHIDGKEEMDLVNVMKGMTVSGDDQSTLSDAVEGLVYMSAEPSVKEMLSNDPSFWKQLFSHVPKRRTEDTGVSVPSSVLYGIVMIALNVCLYRPRLTEEETQMLKLKRLANSGKAAQTQDNPLDDDDHVKERCKRLVQVGLVGALSAIVKVTDSQGVRAAVGRTLLSLVENKENRGKVLQEGGAKALTTIIRARMAEVYKDKSTKAQYAALESSDLQTIQALAKLGITAAPFQVFGPGEAVLYDAIRPFTLLVIHSSANLLQRFEGMMALTNLSSASAEVASRIAASEGLMNKVELLLLEEHQLVRRAAIELICNLLAGSDQLFEKYSRSTSKLQVLVALSDVDDLPTRLASSGGLAQLTASPATCGNLLAIQLERRRVLQIFAQLINPAANPDESQAPEQVHPGLIHRGLVCVRNFLTSVGAENVKKLSSDIVEARLPKALVSVVQRYRQPNDAAILVPAAEALKLLLDCGIEVPR</sequence>
<dbReference type="Gene3D" id="1.25.10.10">
    <property type="entry name" value="Leucine-rich Repeat Variant"/>
    <property type="match status" value="1"/>
</dbReference>
<keyword evidence="5" id="KW-1185">Reference proteome</keyword>
<dbReference type="InterPro" id="IPR016024">
    <property type="entry name" value="ARM-type_fold"/>
</dbReference>
<evidence type="ECO:0000259" key="3">
    <source>
        <dbReference type="Pfam" id="PF11701"/>
    </source>
</evidence>
<dbReference type="EMBL" id="KB469296">
    <property type="protein sequence ID" value="EPQ60452.1"/>
    <property type="molecule type" value="Genomic_DNA"/>
</dbReference>
<dbReference type="GeneID" id="19298488"/>
<dbReference type="AlphaFoldDB" id="S7QLY5"/>
<dbReference type="RefSeq" id="XP_007860858.1">
    <property type="nucleotide sequence ID" value="XM_007862667.1"/>
</dbReference>
<keyword evidence="2" id="KW-0963">Cytoplasm</keyword>
<evidence type="ECO:0000256" key="2">
    <source>
        <dbReference type="ARBA" id="ARBA00022490"/>
    </source>
</evidence>
<dbReference type="PANTHER" id="PTHR45994">
    <property type="entry name" value="FI21225P1"/>
    <property type="match status" value="1"/>
</dbReference>
<protein>
    <submittedName>
        <fullName evidence="4">ARM repeat-containing protein</fullName>
    </submittedName>
</protein>
<gene>
    <name evidence="4" type="ORF">GLOTRDRAFT_102224</name>
</gene>
<dbReference type="HOGENOM" id="CLU_016305_1_0_1"/>
<evidence type="ECO:0000256" key="1">
    <source>
        <dbReference type="ARBA" id="ARBA00004496"/>
    </source>
</evidence>
<dbReference type="eggNOG" id="KOG4151">
    <property type="taxonomic scope" value="Eukaryota"/>
</dbReference>
<dbReference type="GO" id="GO:0051879">
    <property type="term" value="F:Hsp90 protein binding"/>
    <property type="evidence" value="ECO:0007669"/>
    <property type="project" value="TreeGrafter"/>
</dbReference>
<dbReference type="STRING" id="670483.S7QLY5"/>
<dbReference type="OMA" id="VCNLMTC"/>
<dbReference type="Pfam" id="PF11701">
    <property type="entry name" value="UNC45-central"/>
    <property type="match status" value="1"/>
</dbReference>
<dbReference type="Proteomes" id="UP000030669">
    <property type="component" value="Unassembled WGS sequence"/>
</dbReference>
<comment type="subcellular location">
    <subcellularLocation>
        <location evidence="1">Cytoplasm</location>
    </subcellularLocation>
</comment>
<dbReference type="PANTHER" id="PTHR45994:SF1">
    <property type="entry name" value="FI21225P1"/>
    <property type="match status" value="1"/>
</dbReference>
<accession>S7QLY5</accession>
<dbReference type="InterPro" id="IPR011989">
    <property type="entry name" value="ARM-like"/>
</dbReference>
<reference evidence="4 5" key="1">
    <citation type="journal article" date="2012" name="Science">
        <title>The Paleozoic origin of enzymatic lignin decomposition reconstructed from 31 fungal genomes.</title>
        <authorList>
            <person name="Floudas D."/>
            <person name="Binder M."/>
            <person name="Riley R."/>
            <person name="Barry K."/>
            <person name="Blanchette R.A."/>
            <person name="Henrissat B."/>
            <person name="Martinez A.T."/>
            <person name="Otillar R."/>
            <person name="Spatafora J.W."/>
            <person name="Yadav J.S."/>
            <person name="Aerts A."/>
            <person name="Benoit I."/>
            <person name="Boyd A."/>
            <person name="Carlson A."/>
            <person name="Copeland A."/>
            <person name="Coutinho P.M."/>
            <person name="de Vries R.P."/>
            <person name="Ferreira P."/>
            <person name="Findley K."/>
            <person name="Foster B."/>
            <person name="Gaskell J."/>
            <person name="Glotzer D."/>
            <person name="Gorecki P."/>
            <person name="Heitman J."/>
            <person name="Hesse C."/>
            <person name="Hori C."/>
            <person name="Igarashi K."/>
            <person name="Jurgens J.A."/>
            <person name="Kallen N."/>
            <person name="Kersten P."/>
            <person name="Kohler A."/>
            <person name="Kuees U."/>
            <person name="Kumar T.K.A."/>
            <person name="Kuo A."/>
            <person name="LaButti K."/>
            <person name="Larrondo L.F."/>
            <person name="Lindquist E."/>
            <person name="Ling A."/>
            <person name="Lombard V."/>
            <person name="Lucas S."/>
            <person name="Lundell T."/>
            <person name="Martin R."/>
            <person name="McLaughlin D.J."/>
            <person name="Morgenstern I."/>
            <person name="Morin E."/>
            <person name="Murat C."/>
            <person name="Nagy L.G."/>
            <person name="Nolan M."/>
            <person name="Ohm R.A."/>
            <person name="Patyshakuliyeva A."/>
            <person name="Rokas A."/>
            <person name="Ruiz-Duenas F.J."/>
            <person name="Sabat G."/>
            <person name="Salamov A."/>
            <person name="Samejima M."/>
            <person name="Schmutz J."/>
            <person name="Slot J.C."/>
            <person name="St John F."/>
            <person name="Stenlid J."/>
            <person name="Sun H."/>
            <person name="Sun S."/>
            <person name="Syed K."/>
            <person name="Tsang A."/>
            <person name="Wiebenga A."/>
            <person name="Young D."/>
            <person name="Pisabarro A."/>
            <person name="Eastwood D.C."/>
            <person name="Martin F."/>
            <person name="Cullen D."/>
            <person name="Grigoriev I.V."/>
            <person name="Hibbett D.S."/>
        </authorList>
    </citation>
    <scope>NUCLEOTIDE SEQUENCE [LARGE SCALE GENOMIC DNA]</scope>
    <source>
        <strain evidence="4 5">ATCC 11539</strain>
    </source>
</reference>